<feature type="domain" description="FHA" evidence="3">
    <location>
        <begin position="145"/>
        <end position="201"/>
    </location>
</feature>
<evidence type="ECO:0000313" key="4">
    <source>
        <dbReference type="EMBL" id="KAK9738157.1"/>
    </source>
</evidence>
<reference evidence="4 5" key="1">
    <citation type="journal article" date="2024" name="BMC Genomics">
        <title>De novo assembly and annotation of Popillia japonica's genome with initial clues to its potential as an invasive pest.</title>
        <authorList>
            <person name="Cucini C."/>
            <person name="Boschi S."/>
            <person name="Funari R."/>
            <person name="Cardaioli E."/>
            <person name="Iannotti N."/>
            <person name="Marturano G."/>
            <person name="Paoli F."/>
            <person name="Bruttini M."/>
            <person name="Carapelli A."/>
            <person name="Frati F."/>
            <person name="Nardi F."/>
        </authorList>
    </citation>
    <scope>NUCLEOTIDE SEQUENCE [LARGE SCALE GENOMIC DNA]</scope>
    <source>
        <strain evidence="4">DMR45628</strain>
    </source>
</reference>
<feature type="compositionally biased region" description="Acidic residues" evidence="2">
    <location>
        <begin position="286"/>
        <end position="296"/>
    </location>
</feature>
<dbReference type="InterPro" id="IPR050923">
    <property type="entry name" value="Cell_Proc_Reg/RNA_Proc"/>
</dbReference>
<dbReference type="SUPFAM" id="SSF49879">
    <property type="entry name" value="SMAD/FHA domain"/>
    <property type="match status" value="1"/>
</dbReference>
<keyword evidence="1" id="KW-0175">Coiled coil</keyword>
<gene>
    <name evidence="4" type="ORF">QE152_g10074</name>
</gene>
<dbReference type="AlphaFoldDB" id="A0AAW1LWK2"/>
<dbReference type="PROSITE" id="PS50006">
    <property type="entry name" value="FHA_DOMAIN"/>
    <property type="match status" value="1"/>
</dbReference>
<evidence type="ECO:0000313" key="5">
    <source>
        <dbReference type="Proteomes" id="UP001458880"/>
    </source>
</evidence>
<feature type="region of interest" description="Disordered" evidence="2">
    <location>
        <begin position="751"/>
        <end position="833"/>
    </location>
</feature>
<feature type="compositionally biased region" description="Basic and acidic residues" evidence="2">
    <location>
        <begin position="788"/>
        <end position="810"/>
    </location>
</feature>
<dbReference type="SMART" id="SM00240">
    <property type="entry name" value="FHA"/>
    <property type="match status" value="1"/>
</dbReference>
<feature type="region of interest" description="Disordered" evidence="2">
    <location>
        <begin position="575"/>
        <end position="599"/>
    </location>
</feature>
<protein>
    <submittedName>
        <fullName evidence="4">FHA domain</fullName>
    </submittedName>
</protein>
<dbReference type="Proteomes" id="UP001458880">
    <property type="component" value="Unassembled WGS sequence"/>
</dbReference>
<sequence length="833" mass="95261">MVINNLLLFFKKNCYSFHHGFCCKKSAASSETPDAQAEPDKLLFKKPLLIGKVGKLPKKIIKSTLEQKPESISENTITNVQNEQIRESESSVLKNDDVEEKQLPLPYAVPIWSGLPEVGDKRYKLAVLKLGSIIETINLMDKPYWVFGRLINCDISMAHPTISRYHAVLQYRSTESDGQPKGFYLYDLTSTHGTFLNKNKLKPRTYVKVYVGHLIKLGLSSRSFLLNGPDSDTEEESELTVTELKQRRQEELAKRKEAEEEAIRKREEEKEAMQKKLEERGVDWGLGEDADEDTDMTENPFAQTTNEELYLDDPKKALRGFMEREGYDLDYDCTEQGIGQFLCKVELPVDDDHGRPVVAEVLHKGKKKEAVVQCALEACRILDRYGLLRQAIHESRKRKAKNWEENDFYDSDDDTFLDRTGTIEKKRENRMKAKVPAKPETYQSLLEKETALRKEINTIEKQLQNSNKDASGASGSTEEDSLDHYMKELKQMKLDKQAVIKLKSDLTVIKLKSDLSKLKQDLANVAKLVNITKPTALPTLIKETQKTTLNDKLKNKLPIFGKRLKVKVQLPERKDSTKIQVDDNEEEEEEDQEEKVETVSKPITVCTQNAADLSVTPKAIKNETFPKHKIRKNETNQDEKLENEFSKIDASFKMIFPLMSTVSERHLRNIWSKMKSLHPAYLESTQEDILNSFLNYTNSSKFIAVIDAFTNEIDSISDALKAIQTGDDILQTAQKLIKLAKEITLAVNKLGQDDDEPDESDDKNAIDEGSSELDTEKKKKKNQRRLQHRQEKAEIEKQKGYQEDAAKEDYNMWVPPAGQTGDGRTSLNEKYGY</sequence>
<feature type="region of interest" description="Disordered" evidence="2">
    <location>
        <begin position="250"/>
        <end position="298"/>
    </location>
</feature>
<accession>A0AAW1LWK2</accession>
<comment type="caution">
    <text evidence="4">The sequence shown here is derived from an EMBL/GenBank/DDBJ whole genome shotgun (WGS) entry which is preliminary data.</text>
</comment>
<dbReference type="Gene3D" id="2.60.200.20">
    <property type="match status" value="1"/>
</dbReference>
<feature type="compositionally biased region" description="Basic and acidic residues" evidence="2">
    <location>
        <begin position="250"/>
        <end position="282"/>
    </location>
</feature>
<dbReference type="EMBL" id="JASPKY010000089">
    <property type="protein sequence ID" value="KAK9738157.1"/>
    <property type="molecule type" value="Genomic_DNA"/>
</dbReference>
<feature type="coiled-coil region" evidence="1">
    <location>
        <begin position="442"/>
        <end position="469"/>
    </location>
</feature>
<proteinExistence type="predicted"/>
<feature type="compositionally biased region" description="Polar residues" evidence="2">
    <location>
        <begin position="822"/>
        <end position="833"/>
    </location>
</feature>
<feature type="compositionally biased region" description="Acidic residues" evidence="2">
    <location>
        <begin position="582"/>
        <end position="594"/>
    </location>
</feature>
<name>A0AAW1LWK2_POPJA</name>
<dbReference type="InterPro" id="IPR008984">
    <property type="entry name" value="SMAD_FHA_dom_sf"/>
</dbReference>
<dbReference type="CDD" id="cd22677">
    <property type="entry name" value="FHA_Kanadaptin"/>
    <property type="match status" value="1"/>
</dbReference>
<organism evidence="4 5">
    <name type="scientific">Popillia japonica</name>
    <name type="common">Japanese beetle</name>
    <dbReference type="NCBI Taxonomy" id="7064"/>
    <lineage>
        <taxon>Eukaryota</taxon>
        <taxon>Metazoa</taxon>
        <taxon>Ecdysozoa</taxon>
        <taxon>Arthropoda</taxon>
        <taxon>Hexapoda</taxon>
        <taxon>Insecta</taxon>
        <taxon>Pterygota</taxon>
        <taxon>Neoptera</taxon>
        <taxon>Endopterygota</taxon>
        <taxon>Coleoptera</taxon>
        <taxon>Polyphaga</taxon>
        <taxon>Scarabaeiformia</taxon>
        <taxon>Scarabaeidae</taxon>
        <taxon>Rutelinae</taxon>
        <taxon>Popillia</taxon>
    </lineage>
</organism>
<dbReference type="Pfam" id="PF00498">
    <property type="entry name" value="FHA"/>
    <property type="match status" value="1"/>
</dbReference>
<dbReference type="CDD" id="cd19856">
    <property type="entry name" value="DSRM_Kanadaptin"/>
    <property type="match status" value="1"/>
</dbReference>
<feature type="compositionally biased region" description="Basic residues" evidence="2">
    <location>
        <begin position="778"/>
        <end position="787"/>
    </location>
</feature>
<evidence type="ECO:0000256" key="2">
    <source>
        <dbReference type="SAM" id="MobiDB-lite"/>
    </source>
</evidence>
<dbReference type="InterPro" id="IPR000253">
    <property type="entry name" value="FHA_dom"/>
</dbReference>
<keyword evidence="5" id="KW-1185">Reference proteome</keyword>
<evidence type="ECO:0000259" key="3">
    <source>
        <dbReference type="PROSITE" id="PS50006"/>
    </source>
</evidence>
<dbReference type="PANTHER" id="PTHR23308">
    <property type="entry name" value="NUCLEAR INHIBITOR OF PROTEIN PHOSPHATASE-1"/>
    <property type="match status" value="1"/>
</dbReference>
<evidence type="ECO:0000256" key="1">
    <source>
        <dbReference type="SAM" id="Coils"/>
    </source>
</evidence>